<dbReference type="Proteomes" id="UP000662185">
    <property type="component" value="Unassembled WGS sequence"/>
</dbReference>
<keyword evidence="3" id="KW-1185">Reference proteome</keyword>
<feature type="chain" id="PRO_5037725127" evidence="1">
    <location>
        <begin position="23"/>
        <end position="431"/>
    </location>
</feature>
<gene>
    <name evidence="2" type="ORF">H6G06_00655</name>
</gene>
<dbReference type="AlphaFoldDB" id="A0A926ZZ16"/>
<evidence type="ECO:0000313" key="3">
    <source>
        <dbReference type="Proteomes" id="UP000662185"/>
    </source>
</evidence>
<name>A0A926ZZ16_9NOST</name>
<evidence type="ECO:0000256" key="1">
    <source>
        <dbReference type="SAM" id="SignalP"/>
    </source>
</evidence>
<evidence type="ECO:0000313" key="2">
    <source>
        <dbReference type="EMBL" id="MBD2292026.1"/>
    </source>
</evidence>
<dbReference type="PROSITE" id="PS51257">
    <property type="entry name" value="PROKAR_LIPOPROTEIN"/>
    <property type="match status" value="1"/>
</dbReference>
<protein>
    <submittedName>
        <fullName evidence="2">Uncharacterized protein</fullName>
    </submittedName>
</protein>
<dbReference type="EMBL" id="JACJQU010000001">
    <property type="protein sequence ID" value="MBD2292026.1"/>
    <property type="molecule type" value="Genomic_DNA"/>
</dbReference>
<proteinExistence type="predicted"/>
<accession>A0A926ZZ16</accession>
<feature type="signal peptide" evidence="1">
    <location>
        <begin position="1"/>
        <end position="22"/>
    </location>
</feature>
<keyword evidence="1" id="KW-0732">Signal</keyword>
<comment type="caution">
    <text evidence="2">The sequence shown here is derived from an EMBL/GenBank/DDBJ whole genome shotgun (WGS) entry which is preliminary data.</text>
</comment>
<organism evidence="2 3">
    <name type="scientific">Anabaena sphaerica FACHB-251</name>
    <dbReference type="NCBI Taxonomy" id="2692883"/>
    <lineage>
        <taxon>Bacteria</taxon>
        <taxon>Bacillati</taxon>
        <taxon>Cyanobacteriota</taxon>
        <taxon>Cyanophyceae</taxon>
        <taxon>Nostocales</taxon>
        <taxon>Nostocaceae</taxon>
        <taxon>Anabaena</taxon>
    </lineage>
</organism>
<sequence>MKFTNLQLPFIFILAGCVFSQAGYTQDTNSNTSKLSQEATRLRQQGATGLQTFLKSHINDLTSLPSPQIKTALDELCQQRDCYASKLYWYTDLEKAKAAAKVSGKPILSLRLLGRLDTDLSCANSRFFRVALYPNSEISQELREKFILHWQTVRPVPKVTIDFGDGRKLERTITGNSIHYILDSSGRPIDAIPGLYGPKAFLKQLKQGEIIATNLSKRSGREYENLLQQYHLRRLDGIQNQWRSDFSKLGIQSPPQLVERANNSTLPPSARVAGSLAVSKSVVERPIINAIQPETLDNPPNPLEILDQATWNRLAQLYQADAKLDGNSIALIQAKKLPNTTTENNLSRVIRNFETVMALDTVRNEYLFHRQIHQWFLQGNETSDVNQLNEKVYAELFLTPSSDPWLGLANNDTYNAIDNGGIVDNSASSSR</sequence>
<reference evidence="3" key="1">
    <citation type="journal article" date="2020" name="ISME J.">
        <title>Comparative genomics reveals insights into cyanobacterial evolution and habitat adaptation.</title>
        <authorList>
            <person name="Chen M.Y."/>
            <person name="Teng W.K."/>
            <person name="Zhao L."/>
            <person name="Hu C.X."/>
            <person name="Zhou Y.K."/>
            <person name="Han B.P."/>
            <person name="Song L.R."/>
            <person name="Shu W.S."/>
        </authorList>
    </citation>
    <scope>NUCLEOTIDE SEQUENCE [LARGE SCALE GENOMIC DNA]</scope>
    <source>
        <strain evidence="3">FACHB-251</strain>
    </source>
</reference>
<dbReference type="RefSeq" id="WP_190556085.1">
    <property type="nucleotide sequence ID" value="NZ_JACJQU010000001.1"/>
</dbReference>